<protein>
    <submittedName>
        <fullName evidence="1">Nitrous oxide-stimulated promoter family protein</fullName>
    </submittedName>
</protein>
<gene>
    <name evidence="1" type="ORF">C9I99_05685</name>
</gene>
<name>A0A2T3J0I1_9GAMM</name>
<dbReference type="Proteomes" id="UP000241222">
    <property type="component" value="Unassembled WGS sequence"/>
</dbReference>
<evidence type="ECO:0000313" key="2">
    <source>
        <dbReference type="Proteomes" id="UP000241222"/>
    </source>
</evidence>
<dbReference type="NCBIfam" id="NF007714">
    <property type="entry name" value="PRK10410.1-2"/>
    <property type="match status" value="1"/>
</dbReference>
<reference evidence="1 2" key="1">
    <citation type="submission" date="2018-03" db="EMBL/GenBank/DDBJ databases">
        <title>Whole genome sequencing of Histamine producing bacteria.</title>
        <authorList>
            <person name="Butler K."/>
        </authorList>
    </citation>
    <scope>NUCLEOTIDE SEQUENCE [LARGE SCALE GENOMIC DNA]</scope>
    <source>
        <strain evidence="1 2">JCM 13586</strain>
    </source>
</reference>
<dbReference type="InterPro" id="IPR020483">
    <property type="entry name" value="Uncharacterised_YgbA"/>
</dbReference>
<keyword evidence="2" id="KW-1185">Reference proteome</keyword>
<dbReference type="AlphaFoldDB" id="A0A2T3J0I1"/>
<dbReference type="OrthoDB" id="5344095at2"/>
<organism evidence="1 2">
    <name type="scientific">Photobacterium lutimaris</name>
    <dbReference type="NCBI Taxonomy" id="388278"/>
    <lineage>
        <taxon>Bacteria</taxon>
        <taxon>Pseudomonadati</taxon>
        <taxon>Pseudomonadota</taxon>
        <taxon>Gammaproteobacteria</taxon>
        <taxon>Vibrionales</taxon>
        <taxon>Vibrionaceae</taxon>
        <taxon>Photobacterium</taxon>
    </lineage>
</organism>
<dbReference type="Pfam" id="PF11756">
    <property type="entry name" value="YgbA_NO"/>
    <property type="match status" value="1"/>
</dbReference>
<sequence length="133" mass="15362">MTMSDQKIDVTVLMDSLKTEYKTIEAMVKIYCRDHHGTDALCEACVDFLAYALTKLDRCPYGEEKPTCKLCPIHCYKADYKERSRMIMRYSGPKMLYYHPILAIRHLVAGKKPVPVKPAPNASNRHKRKSHSR</sequence>
<comment type="caution">
    <text evidence="1">The sequence shown here is derived from an EMBL/GenBank/DDBJ whole genome shotgun (WGS) entry which is preliminary data.</text>
</comment>
<dbReference type="NCBIfam" id="NF007715">
    <property type="entry name" value="PRK10410.1-3"/>
    <property type="match status" value="1"/>
</dbReference>
<evidence type="ECO:0000313" key="1">
    <source>
        <dbReference type="EMBL" id="PSU34594.1"/>
    </source>
</evidence>
<dbReference type="EMBL" id="PYMH01000002">
    <property type="protein sequence ID" value="PSU34594.1"/>
    <property type="molecule type" value="Genomic_DNA"/>
</dbReference>
<proteinExistence type="predicted"/>
<accession>A0A2T3J0I1</accession>